<keyword evidence="6 12" id="KW-0698">rRNA processing</keyword>
<dbReference type="InterPro" id="IPR006700">
    <property type="entry name" value="RsmE"/>
</dbReference>
<sequence length="225" mass="26562">MHRFFVNKKIENNYFELDDKLINHIKVARLEKDIFLCNYLNEFYECVFENQKAKIIRKKNINNEFKNEIILAAPIIKIERFEWLIQKAVELGATKIIPLISKYTNGNLVKYDLERKYKRFLEIIKNAAEQSFRNIIPSFEKPMQFKDIINKYNDKNIYIAHEKEAENKINFLETNCLILVGPEGGFSDEEITFATINKAKIVNLGKRILRAETACLFMLSNIKEI</sequence>
<evidence type="ECO:0000256" key="1">
    <source>
        <dbReference type="ARBA" id="ARBA00004496"/>
    </source>
</evidence>
<dbReference type="PIRSF" id="PIRSF015601">
    <property type="entry name" value="MTase_slr0722"/>
    <property type="match status" value="1"/>
</dbReference>
<comment type="subcellular location">
    <subcellularLocation>
        <location evidence="1 12">Cytoplasm</location>
    </subcellularLocation>
</comment>
<gene>
    <name evidence="14" type="ORF">MMELEA_03190</name>
</gene>
<dbReference type="SUPFAM" id="SSF75217">
    <property type="entry name" value="alpha/beta knot"/>
    <property type="match status" value="1"/>
</dbReference>
<dbReference type="Proteomes" id="UP000033750">
    <property type="component" value="Unassembled WGS sequence"/>
</dbReference>
<reference evidence="14 15" key="1">
    <citation type="submission" date="2015-03" db="EMBL/GenBank/DDBJ databases">
        <title>Genome sequence of Mycoplasma meleagridis strain ATCC 25294.</title>
        <authorList>
            <person name="Yacoub E."/>
            <person name="Blanchard A."/>
            <person name="Sirand-Pugnet P."/>
            <person name="Mardassi B.B.A."/>
        </authorList>
    </citation>
    <scope>NUCLEOTIDE SEQUENCE [LARGE SCALE GENOMIC DNA]</scope>
    <source>
        <strain evidence="14 15">ATCC 25294</strain>
    </source>
</reference>
<evidence type="ECO:0000256" key="11">
    <source>
        <dbReference type="ARBA" id="ARBA00047944"/>
    </source>
</evidence>
<dbReference type="PANTHER" id="PTHR30027:SF3">
    <property type="entry name" value="16S RRNA (URACIL(1498)-N(3))-METHYLTRANSFERASE"/>
    <property type="match status" value="1"/>
</dbReference>
<dbReference type="InterPro" id="IPR046886">
    <property type="entry name" value="RsmE_MTase_dom"/>
</dbReference>
<dbReference type="OrthoDB" id="9815641at2"/>
<evidence type="ECO:0000313" key="15">
    <source>
        <dbReference type="Proteomes" id="UP000033750"/>
    </source>
</evidence>
<dbReference type="NCBIfam" id="TIGR00046">
    <property type="entry name" value="RsmE family RNA methyltransferase"/>
    <property type="match status" value="1"/>
</dbReference>
<comment type="catalytic activity">
    <reaction evidence="11 12">
        <text>uridine(1498) in 16S rRNA + S-adenosyl-L-methionine = N(3)-methyluridine(1498) in 16S rRNA + S-adenosyl-L-homocysteine + H(+)</text>
        <dbReference type="Rhea" id="RHEA:42920"/>
        <dbReference type="Rhea" id="RHEA-COMP:10283"/>
        <dbReference type="Rhea" id="RHEA-COMP:10284"/>
        <dbReference type="ChEBI" id="CHEBI:15378"/>
        <dbReference type="ChEBI" id="CHEBI:57856"/>
        <dbReference type="ChEBI" id="CHEBI:59789"/>
        <dbReference type="ChEBI" id="CHEBI:65315"/>
        <dbReference type="ChEBI" id="CHEBI:74502"/>
        <dbReference type="EC" id="2.1.1.193"/>
    </reaction>
</comment>
<feature type="domain" description="Ribosomal RNA small subunit methyltransferase E methyltransferase" evidence="13">
    <location>
        <begin position="64"/>
        <end position="222"/>
    </location>
</feature>
<keyword evidence="8 12" id="KW-0808">Transferase</keyword>
<proteinExistence type="inferred from homology"/>
<evidence type="ECO:0000313" key="14">
    <source>
        <dbReference type="EMBL" id="KKB27006.1"/>
    </source>
</evidence>
<keyword evidence="5 12" id="KW-0963">Cytoplasm</keyword>
<evidence type="ECO:0000259" key="13">
    <source>
        <dbReference type="Pfam" id="PF04452"/>
    </source>
</evidence>
<evidence type="ECO:0000256" key="8">
    <source>
        <dbReference type="ARBA" id="ARBA00022679"/>
    </source>
</evidence>
<dbReference type="PATRIC" id="fig|1264554.4.peg.275"/>
<dbReference type="RefSeq" id="WP_046096760.1">
    <property type="nucleotide sequence ID" value="NZ_JZXN01000011.1"/>
</dbReference>
<dbReference type="PANTHER" id="PTHR30027">
    <property type="entry name" value="RIBOSOMAL RNA SMALL SUBUNIT METHYLTRANSFERASE E"/>
    <property type="match status" value="1"/>
</dbReference>
<dbReference type="InterPro" id="IPR029028">
    <property type="entry name" value="Alpha/beta_knot_MTases"/>
</dbReference>
<evidence type="ECO:0000256" key="6">
    <source>
        <dbReference type="ARBA" id="ARBA00022552"/>
    </source>
</evidence>
<dbReference type="InterPro" id="IPR029026">
    <property type="entry name" value="tRNA_m1G_MTases_N"/>
</dbReference>
<organism evidence="14 15">
    <name type="scientific">Mycoplasmopsis meleagridis ATCC 25294</name>
    <dbReference type="NCBI Taxonomy" id="1264554"/>
    <lineage>
        <taxon>Bacteria</taxon>
        <taxon>Bacillati</taxon>
        <taxon>Mycoplasmatota</taxon>
        <taxon>Mycoplasmoidales</taxon>
        <taxon>Metamycoplasmataceae</taxon>
        <taxon>Mycoplasmopsis</taxon>
    </lineage>
</organism>
<comment type="caution">
    <text evidence="14">The sequence shown here is derived from an EMBL/GenBank/DDBJ whole genome shotgun (WGS) entry which is preliminary data.</text>
</comment>
<evidence type="ECO:0000256" key="9">
    <source>
        <dbReference type="ARBA" id="ARBA00022691"/>
    </source>
</evidence>
<comment type="function">
    <text evidence="10 12">Specifically methylates the N3 position of the uracil ring of uridine 1498 (m3U1498) in 16S rRNA. Acts on the fully assembled 30S ribosomal subunit.</text>
</comment>
<accession>A0A0F5H101</accession>
<evidence type="ECO:0000256" key="4">
    <source>
        <dbReference type="ARBA" id="ARBA00013673"/>
    </source>
</evidence>
<keyword evidence="7 12" id="KW-0489">Methyltransferase</keyword>
<dbReference type="Gene3D" id="3.40.1280.10">
    <property type="match status" value="1"/>
</dbReference>
<evidence type="ECO:0000256" key="7">
    <source>
        <dbReference type="ARBA" id="ARBA00022603"/>
    </source>
</evidence>
<dbReference type="GO" id="GO:0005737">
    <property type="term" value="C:cytoplasm"/>
    <property type="evidence" value="ECO:0007669"/>
    <property type="project" value="UniProtKB-SubCell"/>
</dbReference>
<dbReference type="EC" id="2.1.1.193" evidence="3 12"/>
<dbReference type="STRING" id="29561.MM26B8_02800"/>
<comment type="similarity">
    <text evidence="2 12">Belongs to the RNA methyltransferase RsmE family.</text>
</comment>
<dbReference type="AlphaFoldDB" id="A0A0F5H101"/>
<keyword evidence="15" id="KW-1185">Reference proteome</keyword>
<dbReference type="Pfam" id="PF04452">
    <property type="entry name" value="Methyltrans_RNA"/>
    <property type="match status" value="1"/>
</dbReference>
<evidence type="ECO:0000256" key="10">
    <source>
        <dbReference type="ARBA" id="ARBA00025699"/>
    </source>
</evidence>
<evidence type="ECO:0000256" key="3">
    <source>
        <dbReference type="ARBA" id="ARBA00012328"/>
    </source>
</evidence>
<dbReference type="GO" id="GO:0070042">
    <property type="term" value="F:rRNA (uridine-N3-)-methyltransferase activity"/>
    <property type="evidence" value="ECO:0007669"/>
    <property type="project" value="TreeGrafter"/>
</dbReference>
<evidence type="ECO:0000256" key="2">
    <source>
        <dbReference type="ARBA" id="ARBA00005528"/>
    </source>
</evidence>
<dbReference type="EMBL" id="JZXN01000011">
    <property type="protein sequence ID" value="KKB27006.1"/>
    <property type="molecule type" value="Genomic_DNA"/>
</dbReference>
<name>A0A0F5H101_9BACT</name>
<evidence type="ECO:0000256" key="12">
    <source>
        <dbReference type="PIRNR" id="PIRNR015601"/>
    </source>
</evidence>
<dbReference type="NCBIfam" id="NF008701">
    <property type="entry name" value="PRK11713.5-5"/>
    <property type="match status" value="1"/>
</dbReference>
<protein>
    <recommendedName>
        <fullName evidence="4 12">Ribosomal RNA small subunit methyltransferase E</fullName>
        <ecNumber evidence="3 12">2.1.1.193</ecNumber>
    </recommendedName>
</protein>
<dbReference type="GO" id="GO:0070475">
    <property type="term" value="P:rRNA base methylation"/>
    <property type="evidence" value="ECO:0007669"/>
    <property type="project" value="TreeGrafter"/>
</dbReference>
<evidence type="ECO:0000256" key="5">
    <source>
        <dbReference type="ARBA" id="ARBA00022490"/>
    </source>
</evidence>
<dbReference type="CDD" id="cd18084">
    <property type="entry name" value="RsmE-like"/>
    <property type="match status" value="1"/>
</dbReference>
<keyword evidence="9 12" id="KW-0949">S-adenosyl-L-methionine</keyword>